<evidence type="ECO:0000256" key="4">
    <source>
        <dbReference type="ARBA" id="ARBA00022692"/>
    </source>
</evidence>
<proteinExistence type="predicted"/>
<dbReference type="SUPFAM" id="SSF53448">
    <property type="entry name" value="Nucleotide-diphospho-sugar transferases"/>
    <property type="match status" value="1"/>
</dbReference>
<dbReference type="PANTHER" id="PTHR48090:SF1">
    <property type="entry name" value="PROPHAGE BACTOPRENOL GLUCOSYL TRANSFERASE HOMOLOG"/>
    <property type="match status" value="1"/>
</dbReference>
<evidence type="ECO:0000256" key="2">
    <source>
        <dbReference type="ARBA" id="ARBA00022676"/>
    </source>
</evidence>
<keyword evidence="5 7" id="KW-1133">Transmembrane helix</keyword>
<accession>A0A8J6M3Q2</accession>
<feature type="transmembrane region" description="Helical" evidence="7">
    <location>
        <begin position="227"/>
        <end position="252"/>
    </location>
</feature>
<evidence type="ECO:0000256" key="1">
    <source>
        <dbReference type="ARBA" id="ARBA00004141"/>
    </source>
</evidence>
<evidence type="ECO:0000313" key="10">
    <source>
        <dbReference type="Proteomes" id="UP000602260"/>
    </source>
</evidence>
<evidence type="ECO:0000256" key="7">
    <source>
        <dbReference type="SAM" id="Phobius"/>
    </source>
</evidence>
<dbReference type="Pfam" id="PF00535">
    <property type="entry name" value="Glycos_transf_2"/>
    <property type="match status" value="1"/>
</dbReference>
<dbReference type="Proteomes" id="UP000602260">
    <property type="component" value="Unassembled WGS sequence"/>
</dbReference>
<sequence>MKPLRELKQGGLLSVVLPSYNEEASIPRAAERITELLTAADIPFELLFVDDGSKDGSWAAIQTQAARFPQVRGVRFSRNFGKEAAIFAGLAQARGDCAAVMDCDLQHPPEKLEEMYRLWQQGYEVIEGIKVSRGKESPLHAFAAHRFYDILSRVTGVDMSRASDFKLLDRKAVDTLVALREKNAFFRALSSWIGFSTATVEFEVQPRVAGESKWSVMSLVRYAVTNIAAFSTAPLQIVTLLGSVVFLASVVLGLHSLWQKFTGHALEGFTTVILLQLLIGSILMICLGIIGYYIAKIYEEIKDRPRYILAEHCGGNDESASGKTV</sequence>
<dbReference type="Gene3D" id="3.90.550.10">
    <property type="entry name" value="Spore Coat Polysaccharide Biosynthesis Protein SpsA, Chain A"/>
    <property type="match status" value="1"/>
</dbReference>
<dbReference type="InterPro" id="IPR029044">
    <property type="entry name" value="Nucleotide-diphossugar_trans"/>
</dbReference>
<feature type="transmembrane region" description="Helical" evidence="7">
    <location>
        <begin position="272"/>
        <end position="295"/>
    </location>
</feature>
<dbReference type="PANTHER" id="PTHR48090">
    <property type="entry name" value="UNDECAPRENYL-PHOSPHATE 4-DEOXY-4-FORMAMIDO-L-ARABINOSE TRANSFERASE-RELATED"/>
    <property type="match status" value="1"/>
</dbReference>
<keyword evidence="10" id="KW-1185">Reference proteome</keyword>
<keyword evidence="6 7" id="KW-0472">Membrane</keyword>
<keyword evidence="3" id="KW-0808">Transferase</keyword>
<reference evidence="9" key="1">
    <citation type="submission" date="2020-08" db="EMBL/GenBank/DDBJ databases">
        <title>Genome public.</title>
        <authorList>
            <person name="Liu C."/>
            <person name="Sun Q."/>
        </authorList>
    </citation>
    <scope>NUCLEOTIDE SEQUENCE</scope>
    <source>
        <strain evidence="9">BX5</strain>
    </source>
</reference>
<dbReference type="InterPro" id="IPR050256">
    <property type="entry name" value="Glycosyltransferase_2"/>
</dbReference>
<gene>
    <name evidence="9" type="ORF">H8S55_05190</name>
</gene>
<dbReference type="EMBL" id="JACOPN010000003">
    <property type="protein sequence ID" value="MBC5716718.1"/>
    <property type="molecule type" value="Genomic_DNA"/>
</dbReference>
<comment type="subcellular location">
    <subcellularLocation>
        <location evidence="1">Membrane</location>
        <topology evidence="1">Multi-pass membrane protein</topology>
    </subcellularLocation>
</comment>
<dbReference type="AlphaFoldDB" id="A0A8J6M3Q2"/>
<protein>
    <submittedName>
        <fullName evidence="9">Glycosyltransferase family 2 protein</fullName>
    </submittedName>
</protein>
<name>A0A8J6M3Q2_9FIRM</name>
<evidence type="ECO:0000313" key="9">
    <source>
        <dbReference type="EMBL" id="MBC5716718.1"/>
    </source>
</evidence>
<dbReference type="GO" id="GO:0005886">
    <property type="term" value="C:plasma membrane"/>
    <property type="evidence" value="ECO:0007669"/>
    <property type="project" value="TreeGrafter"/>
</dbReference>
<evidence type="ECO:0000256" key="6">
    <source>
        <dbReference type="ARBA" id="ARBA00023136"/>
    </source>
</evidence>
<keyword evidence="4 7" id="KW-0812">Transmembrane</keyword>
<organism evidence="9 10">
    <name type="scientific">Flintibacter faecis</name>
    <dbReference type="NCBI Taxonomy" id="2763047"/>
    <lineage>
        <taxon>Bacteria</taxon>
        <taxon>Bacillati</taxon>
        <taxon>Bacillota</taxon>
        <taxon>Clostridia</taxon>
        <taxon>Eubacteriales</taxon>
        <taxon>Flintibacter</taxon>
    </lineage>
</organism>
<dbReference type="CDD" id="cd04187">
    <property type="entry name" value="DPM1_like_bac"/>
    <property type="match status" value="1"/>
</dbReference>
<comment type="caution">
    <text evidence="9">The sequence shown here is derived from an EMBL/GenBank/DDBJ whole genome shotgun (WGS) entry which is preliminary data.</text>
</comment>
<dbReference type="InterPro" id="IPR001173">
    <property type="entry name" value="Glyco_trans_2-like"/>
</dbReference>
<evidence type="ECO:0000256" key="5">
    <source>
        <dbReference type="ARBA" id="ARBA00022989"/>
    </source>
</evidence>
<evidence type="ECO:0000256" key="3">
    <source>
        <dbReference type="ARBA" id="ARBA00022679"/>
    </source>
</evidence>
<feature type="domain" description="Glycosyltransferase 2-like" evidence="8">
    <location>
        <begin position="14"/>
        <end position="138"/>
    </location>
</feature>
<evidence type="ECO:0000259" key="8">
    <source>
        <dbReference type="Pfam" id="PF00535"/>
    </source>
</evidence>
<dbReference type="GO" id="GO:0016757">
    <property type="term" value="F:glycosyltransferase activity"/>
    <property type="evidence" value="ECO:0007669"/>
    <property type="project" value="UniProtKB-KW"/>
</dbReference>
<keyword evidence="2" id="KW-0328">Glycosyltransferase</keyword>